<name>A0A2J0LML4_9BACT</name>
<comment type="caution">
    <text evidence="5">The sequence shown here is derived from an EMBL/GenBank/DDBJ whole genome shotgun (WGS) entry which is preliminary data.</text>
</comment>
<evidence type="ECO:0000313" key="5">
    <source>
        <dbReference type="EMBL" id="PIW66823.1"/>
    </source>
</evidence>
<sequence length="115" mass="12561">MVVSFDDFKKLDLRTAKVLKVDDHPNADKLYLVTLDLGRDETGKTIEKTVVAGIKQHYAKEEILGKTVVIVNNLEPAVIRGVVSEGMILAASDTDKKILTVLTTDKPIDPASKVS</sequence>
<dbReference type="PANTHER" id="PTHR11586">
    <property type="entry name" value="TRNA-AMINOACYLATION COFACTOR ARC1 FAMILY MEMBER"/>
    <property type="match status" value="1"/>
</dbReference>
<reference evidence="5 6" key="1">
    <citation type="submission" date="2017-09" db="EMBL/GenBank/DDBJ databases">
        <title>Depth-based differentiation of microbial function through sediment-hosted aquifers and enrichment of novel symbionts in the deep terrestrial subsurface.</title>
        <authorList>
            <person name="Probst A.J."/>
            <person name="Ladd B."/>
            <person name="Jarett J.K."/>
            <person name="Geller-Mcgrath D.E."/>
            <person name="Sieber C.M."/>
            <person name="Emerson J.B."/>
            <person name="Anantharaman K."/>
            <person name="Thomas B.C."/>
            <person name="Malmstrom R."/>
            <person name="Stieglmeier M."/>
            <person name="Klingl A."/>
            <person name="Woyke T."/>
            <person name="Ryan C.M."/>
            <person name="Banfield J.F."/>
        </authorList>
    </citation>
    <scope>NUCLEOTIDE SEQUENCE [LARGE SCALE GENOMIC DNA]</scope>
    <source>
        <strain evidence="5">CG12_big_fil_rev_8_21_14_0_65_43_15</strain>
    </source>
</reference>
<dbReference type="InterPro" id="IPR012340">
    <property type="entry name" value="NA-bd_OB-fold"/>
</dbReference>
<accession>A0A2J0LML4</accession>
<dbReference type="PANTHER" id="PTHR11586:SF37">
    <property type="entry name" value="TRNA-BINDING DOMAIN-CONTAINING PROTEIN"/>
    <property type="match status" value="1"/>
</dbReference>
<keyword evidence="2 3" id="KW-0694">RNA-binding</keyword>
<dbReference type="InterPro" id="IPR051270">
    <property type="entry name" value="Tyrosine-tRNA_ligase_regulator"/>
</dbReference>
<dbReference type="AlphaFoldDB" id="A0A2J0LML4"/>
<dbReference type="SUPFAM" id="SSF50249">
    <property type="entry name" value="Nucleic acid-binding proteins"/>
    <property type="match status" value="1"/>
</dbReference>
<dbReference type="InterPro" id="IPR002547">
    <property type="entry name" value="tRNA-bd_dom"/>
</dbReference>
<organism evidence="5 6">
    <name type="scientific">Candidatus Taenaricola geysiri</name>
    <dbReference type="NCBI Taxonomy" id="1974752"/>
    <lineage>
        <taxon>Bacteria</taxon>
        <taxon>Pseudomonadati</taxon>
        <taxon>Candidatus Omnitrophota</taxon>
        <taxon>Candidatus Taenaricola</taxon>
    </lineage>
</organism>
<dbReference type="PROSITE" id="PS50886">
    <property type="entry name" value="TRBD"/>
    <property type="match status" value="1"/>
</dbReference>
<evidence type="ECO:0000313" key="6">
    <source>
        <dbReference type="Proteomes" id="UP000231267"/>
    </source>
</evidence>
<evidence type="ECO:0000256" key="2">
    <source>
        <dbReference type="ARBA" id="ARBA00022884"/>
    </source>
</evidence>
<dbReference type="Proteomes" id="UP000231267">
    <property type="component" value="Unassembled WGS sequence"/>
</dbReference>
<evidence type="ECO:0000256" key="3">
    <source>
        <dbReference type="PROSITE-ProRule" id="PRU00209"/>
    </source>
</evidence>
<dbReference type="GO" id="GO:0000049">
    <property type="term" value="F:tRNA binding"/>
    <property type="evidence" value="ECO:0007669"/>
    <property type="project" value="UniProtKB-UniRule"/>
</dbReference>
<dbReference type="GO" id="GO:0016874">
    <property type="term" value="F:ligase activity"/>
    <property type="evidence" value="ECO:0007669"/>
    <property type="project" value="UniProtKB-KW"/>
</dbReference>
<dbReference type="Pfam" id="PF01588">
    <property type="entry name" value="tRNA_bind"/>
    <property type="match status" value="1"/>
</dbReference>
<keyword evidence="5" id="KW-0436">Ligase</keyword>
<protein>
    <submittedName>
        <fullName evidence="5">Methionine--tRNA ligase subunit beta</fullName>
    </submittedName>
</protein>
<evidence type="ECO:0000256" key="1">
    <source>
        <dbReference type="ARBA" id="ARBA00022555"/>
    </source>
</evidence>
<dbReference type="Gene3D" id="2.40.50.140">
    <property type="entry name" value="Nucleic acid-binding proteins"/>
    <property type="match status" value="1"/>
</dbReference>
<feature type="domain" description="TRNA-binding" evidence="4">
    <location>
        <begin position="7"/>
        <end position="115"/>
    </location>
</feature>
<proteinExistence type="predicted"/>
<evidence type="ECO:0000259" key="4">
    <source>
        <dbReference type="PROSITE" id="PS50886"/>
    </source>
</evidence>
<dbReference type="EMBL" id="PFGP01000027">
    <property type="protein sequence ID" value="PIW66823.1"/>
    <property type="molecule type" value="Genomic_DNA"/>
</dbReference>
<gene>
    <name evidence="5" type="ORF">COW11_01300</name>
</gene>
<keyword evidence="1 3" id="KW-0820">tRNA-binding</keyword>